<feature type="transmembrane region" description="Helical" evidence="1">
    <location>
        <begin position="21"/>
        <end position="39"/>
    </location>
</feature>
<dbReference type="PROSITE" id="PS51257">
    <property type="entry name" value="PROKAR_LIPOPROTEIN"/>
    <property type="match status" value="1"/>
</dbReference>
<dbReference type="OrthoDB" id="9812729at2"/>
<keyword evidence="1" id="KW-0472">Membrane</keyword>
<organism evidence="3 4">
    <name type="scientific">Bifidobacterium biavatii DSM 23969</name>
    <dbReference type="NCBI Taxonomy" id="1437608"/>
    <lineage>
        <taxon>Bacteria</taxon>
        <taxon>Bacillati</taxon>
        <taxon>Actinomycetota</taxon>
        <taxon>Actinomycetes</taxon>
        <taxon>Bifidobacteriales</taxon>
        <taxon>Bifidobacteriaceae</taxon>
        <taxon>Bifidobacterium</taxon>
    </lineage>
</organism>
<dbReference type="EMBL" id="JGYN01000007">
    <property type="protein sequence ID" value="KFI52140.1"/>
    <property type="molecule type" value="Genomic_DNA"/>
</dbReference>
<dbReference type="Pfam" id="PF01882">
    <property type="entry name" value="DUF58"/>
    <property type="match status" value="1"/>
</dbReference>
<sequence length="415" mass="44832">MNVRHRLRQRLGRSQRPSVSPLGWLALTFGAGCLMSFPFTGWSGALSAGIALVFLSVMAFALSSNAVCGDVSIVVSALRLTAGESLGISVTAKNPGVSVIPPCRALMPVGSNMHRIRFPRLGIGGRESIRLEVESRSRCVLDIGPVLIRSGDPLGLMHGERRGTDACRVFVHPRTVRFRMPDVGAAHDLDGEPSGRIVDDDFDFQGLREYRPGDDLRGVHWLSTSRTGKLMVRQHDASCRVDTDLLIDADGSGYADDAEFELAVSIFASIGAQCLLSRRPLTAQASGECVRPRHADEFLDFCSTIAAVSEPAPGAGFGAGRFDAPWHRSFALRTGPSVLQCTVIGSRHDPATYAHVPTFRSGTDRLVVQTQPEPSDHETYGRHDGARSRVMSMYGTVVARIGALDELPVIMEVLS</sequence>
<evidence type="ECO:0000313" key="4">
    <source>
        <dbReference type="Proteomes" id="UP000029108"/>
    </source>
</evidence>
<feature type="transmembrane region" description="Helical" evidence="1">
    <location>
        <begin position="45"/>
        <end position="62"/>
    </location>
</feature>
<name>A0A087A040_9BIFI</name>
<proteinExistence type="predicted"/>
<comment type="caution">
    <text evidence="3">The sequence shown here is derived from an EMBL/GenBank/DDBJ whole genome shotgun (WGS) entry which is preliminary data.</text>
</comment>
<keyword evidence="1" id="KW-0812">Transmembrane</keyword>
<dbReference type="eggNOG" id="COG1721">
    <property type="taxonomic scope" value="Bacteria"/>
</dbReference>
<evidence type="ECO:0000256" key="1">
    <source>
        <dbReference type="SAM" id="Phobius"/>
    </source>
</evidence>
<dbReference type="RefSeq" id="WP_081891952.1">
    <property type="nucleotide sequence ID" value="NZ_JDUU01000031.1"/>
</dbReference>
<accession>A0A087A040</accession>
<reference evidence="3 4" key="1">
    <citation type="submission" date="2014-03" db="EMBL/GenBank/DDBJ databases">
        <title>Genomics of Bifidobacteria.</title>
        <authorList>
            <person name="Ventura M."/>
            <person name="Milani C."/>
            <person name="Lugli G.A."/>
        </authorList>
    </citation>
    <scope>NUCLEOTIDE SEQUENCE [LARGE SCALE GENOMIC DNA]</scope>
    <source>
        <strain evidence="3 4">DSM 23969</strain>
    </source>
</reference>
<dbReference type="AlphaFoldDB" id="A0A087A040"/>
<evidence type="ECO:0000313" key="3">
    <source>
        <dbReference type="EMBL" id="KFI52140.1"/>
    </source>
</evidence>
<gene>
    <name evidence="3" type="ORF">BBIA_1803</name>
</gene>
<keyword evidence="1" id="KW-1133">Transmembrane helix</keyword>
<keyword evidence="4" id="KW-1185">Reference proteome</keyword>
<dbReference type="Proteomes" id="UP000029108">
    <property type="component" value="Unassembled WGS sequence"/>
</dbReference>
<dbReference type="STRING" id="1437608.GCA_000771645_01640"/>
<evidence type="ECO:0000259" key="2">
    <source>
        <dbReference type="Pfam" id="PF01882"/>
    </source>
</evidence>
<dbReference type="PANTHER" id="PTHR34351:SF2">
    <property type="entry name" value="DUF58 DOMAIN-CONTAINING PROTEIN"/>
    <property type="match status" value="1"/>
</dbReference>
<dbReference type="InterPro" id="IPR002881">
    <property type="entry name" value="DUF58"/>
</dbReference>
<feature type="domain" description="DUF58" evidence="2">
    <location>
        <begin position="207"/>
        <end position="270"/>
    </location>
</feature>
<dbReference type="PANTHER" id="PTHR34351">
    <property type="entry name" value="SLR1927 PROTEIN-RELATED"/>
    <property type="match status" value="1"/>
</dbReference>
<protein>
    <recommendedName>
        <fullName evidence="2">DUF58 domain-containing protein</fullName>
    </recommendedName>
</protein>